<reference evidence="3" key="2">
    <citation type="submission" date="2019-09" db="UniProtKB">
        <authorList>
            <consortium name="WormBaseParasite"/>
        </authorList>
    </citation>
    <scope>IDENTIFICATION</scope>
</reference>
<name>A0A183F5S9_HELPZ</name>
<gene>
    <name evidence="1" type="ORF">HPBE_LOCUS1523</name>
</gene>
<accession>A0A3P7X284</accession>
<dbReference type="OrthoDB" id="10610017at2759"/>
<evidence type="ECO:0000313" key="2">
    <source>
        <dbReference type="Proteomes" id="UP000050761"/>
    </source>
</evidence>
<accession>A0A183F5S9</accession>
<sequence>MRGYRMMAPSQMFGPPPPFYGRQFSPCGGGGPCGQRFRMPISQPCGGFGGCGQQQQQQIAYGVPDPIYTESGRIIQAPFLPPSGLPPLPVQENNLFNYGK</sequence>
<proteinExistence type="predicted"/>
<keyword evidence="2" id="KW-1185">Reference proteome</keyword>
<protein>
    <submittedName>
        <fullName evidence="1 3">Uncharacterized protein</fullName>
    </submittedName>
</protein>
<reference evidence="1 2" key="1">
    <citation type="submission" date="2018-11" db="EMBL/GenBank/DDBJ databases">
        <authorList>
            <consortium name="Pathogen Informatics"/>
        </authorList>
    </citation>
    <scope>NUCLEOTIDE SEQUENCE [LARGE SCALE GENOMIC DNA]</scope>
</reference>
<evidence type="ECO:0000313" key="3">
    <source>
        <dbReference type="WBParaSite" id="HPBE_0000152101-mRNA-1"/>
    </source>
</evidence>
<dbReference type="AlphaFoldDB" id="A0A183F5S9"/>
<organism evidence="2 3">
    <name type="scientific">Heligmosomoides polygyrus</name>
    <name type="common">Parasitic roundworm</name>
    <dbReference type="NCBI Taxonomy" id="6339"/>
    <lineage>
        <taxon>Eukaryota</taxon>
        <taxon>Metazoa</taxon>
        <taxon>Ecdysozoa</taxon>
        <taxon>Nematoda</taxon>
        <taxon>Chromadorea</taxon>
        <taxon>Rhabditida</taxon>
        <taxon>Rhabditina</taxon>
        <taxon>Rhabditomorpha</taxon>
        <taxon>Strongyloidea</taxon>
        <taxon>Heligmosomidae</taxon>
        <taxon>Heligmosomoides</taxon>
    </lineage>
</organism>
<evidence type="ECO:0000313" key="1">
    <source>
        <dbReference type="EMBL" id="VDO19905.1"/>
    </source>
</evidence>
<dbReference type="EMBL" id="UZAH01001694">
    <property type="protein sequence ID" value="VDO19905.1"/>
    <property type="molecule type" value="Genomic_DNA"/>
</dbReference>
<dbReference type="Proteomes" id="UP000050761">
    <property type="component" value="Unassembled WGS sequence"/>
</dbReference>
<dbReference type="WBParaSite" id="HPBE_0000152101-mRNA-1">
    <property type="protein sequence ID" value="HPBE_0000152101-mRNA-1"/>
    <property type="gene ID" value="HPBE_0000152101"/>
</dbReference>